<sequence length="386" mass="41471">MSTSYTFRVLDADGSVFGKGCFTYDGPPGDVDIAHLLGGADGSRGPKLTAFWYHDSIVGTLSLKNLLSFNFTQGEQASSRFAINVWNVPESTHGLTAGTASPAQLGVASAHRGNGGELSCKGRKLEFPKLAEATTVVEEGETVIPTVDLVVVIDASGSMRDEADTLSKVVGTAIEATKTKCPSNLRTTYLGIEGTFSKTVFTTTVRNYLTQTAKVDASLIRGRTAAQVTADASKEDAARTIEDISTHFDWRPGAVRNIFFLGDEPLEGGLSLTPEGQDQEDIEAANRAIQVATQTGTRVHMYMGTGKYSSDAAKHERVRKAIEGEYARVARDTSGQFFASQDSLNAFEAMLEKVICGSKTDPRVTTTEFCCCQEYVEQRGDTAVPQ</sequence>
<accession>A0A150RZU3</accession>
<dbReference type="AlphaFoldDB" id="A0A150RZU3"/>
<dbReference type="EMBL" id="JEMB01001639">
    <property type="protein sequence ID" value="KYF85733.1"/>
    <property type="molecule type" value="Genomic_DNA"/>
</dbReference>
<dbReference type="InterPro" id="IPR036465">
    <property type="entry name" value="vWFA_dom_sf"/>
</dbReference>
<evidence type="ECO:0000313" key="1">
    <source>
        <dbReference type="EMBL" id="KYF85733.1"/>
    </source>
</evidence>
<dbReference type="Proteomes" id="UP000075635">
    <property type="component" value="Unassembled WGS sequence"/>
</dbReference>
<reference evidence="1 2" key="1">
    <citation type="submission" date="2014-02" db="EMBL/GenBank/DDBJ databases">
        <title>The small core and large imbalanced accessory genome model reveals a collaborative survival strategy of Sorangium cellulosum strains in nature.</title>
        <authorList>
            <person name="Han K."/>
            <person name="Peng R."/>
            <person name="Blom J."/>
            <person name="Li Y.-Z."/>
        </authorList>
    </citation>
    <scope>NUCLEOTIDE SEQUENCE [LARGE SCALE GENOMIC DNA]</scope>
    <source>
        <strain evidence="1 2">So0011-07</strain>
    </source>
</reference>
<dbReference type="Gene3D" id="3.40.50.410">
    <property type="entry name" value="von Willebrand factor, type A domain"/>
    <property type="match status" value="1"/>
</dbReference>
<comment type="caution">
    <text evidence="1">The sequence shown here is derived from an EMBL/GenBank/DDBJ whole genome shotgun (WGS) entry which is preliminary data.</text>
</comment>
<evidence type="ECO:0008006" key="3">
    <source>
        <dbReference type="Google" id="ProtNLM"/>
    </source>
</evidence>
<gene>
    <name evidence="1" type="ORF">BE17_39225</name>
</gene>
<protein>
    <recommendedName>
        <fullName evidence="3">VWFA domain-containing protein</fullName>
    </recommendedName>
</protein>
<dbReference type="SUPFAM" id="SSF53300">
    <property type="entry name" value="vWA-like"/>
    <property type="match status" value="1"/>
</dbReference>
<evidence type="ECO:0000313" key="2">
    <source>
        <dbReference type="Proteomes" id="UP000075635"/>
    </source>
</evidence>
<proteinExistence type="predicted"/>
<organism evidence="1 2">
    <name type="scientific">Sorangium cellulosum</name>
    <name type="common">Polyangium cellulosum</name>
    <dbReference type="NCBI Taxonomy" id="56"/>
    <lineage>
        <taxon>Bacteria</taxon>
        <taxon>Pseudomonadati</taxon>
        <taxon>Myxococcota</taxon>
        <taxon>Polyangia</taxon>
        <taxon>Polyangiales</taxon>
        <taxon>Polyangiaceae</taxon>
        <taxon>Sorangium</taxon>
    </lineage>
</organism>
<name>A0A150RZU3_SORCE</name>